<evidence type="ECO:0000313" key="2">
    <source>
        <dbReference type="Proteomes" id="UP000032946"/>
    </source>
</evidence>
<proteinExistence type="predicted"/>
<name>A0A9P1KGY2_9CYAN</name>
<sequence length="72" mass="8350">MTNAIVMGWSGRTPYILPRGRSPTRRLFQALQLYFTPKRLAQRGYCIAQDRKVRTYNGEDEMTKKTQNASPL</sequence>
<dbReference type="EMBL" id="FO818640">
    <property type="protein sequence ID" value="CDM96097.1"/>
    <property type="molecule type" value="Genomic_DNA"/>
</dbReference>
<dbReference type="Proteomes" id="UP000032946">
    <property type="component" value="Chromosome"/>
</dbReference>
<protein>
    <submittedName>
        <fullName evidence="1">Uncharacterized protein</fullName>
    </submittedName>
</protein>
<gene>
    <name evidence="1" type="ORF">ARTHRO_40503</name>
</gene>
<reference evidence="1 2" key="1">
    <citation type="submission" date="2014-02" db="EMBL/GenBank/DDBJ databases">
        <authorList>
            <person name="Genoscope - CEA"/>
        </authorList>
    </citation>
    <scope>NUCLEOTIDE SEQUENCE [LARGE SCALE GENOMIC DNA]</scope>
    <source>
        <strain evidence="1 2">PCC 8005</strain>
    </source>
</reference>
<keyword evidence="2" id="KW-1185">Reference proteome</keyword>
<dbReference type="AlphaFoldDB" id="A0A9P1KGY2"/>
<accession>A0A9P1KGY2</accession>
<evidence type="ECO:0000313" key="1">
    <source>
        <dbReference type="EMBL" id="CDM96097.1"/>
    </source>
</evidence>
<organism evidence="1 2">
    <name type="scientific">Limnospira indica PCC 8005</name>
    <dbReference type="NCBI Taxonomy" id="376219"/>
    <lineage>
        <taxon>Bacteria</taxon>
        <taxon>Bacillati</taxon>
        <taxon>Cyanobacteriota</taxon>
        <taxon>Cyanophyceae</taxon>
        <taxon>Oscillatoriophycideae</taxon>
        <taxon>Oscillatoriales</taxon>
        <taxon>Sirenicapillariaceae</taxon>
        <taxon>Limnospira</taxon>
    </lineage>
</organism>